<dbReference type="GO" id="GO:0042420">
    <property type="term" value="P:dopamine catabolic process"/>
    <property type="evidence" value="ECO:0007669"/>
    <property type="project" value="TreeGrafter"/>
</dbReference>
<feature type="region of interest" description="Disordered" evidence="4">
    <location>
        <begin position="464"/>
        <end position="486"/>
    </location>
</feature>
<name>A0A423UBF7_PENVA</name>
<dbReference type="AlphaFoldDB" id="A0A423UBF7"/>
<keyword evidence="8" id="KW-1185">Reference proteome</keyword>
<feature type="transmembrane region" description="Helical" evidence="5">
    <location>
        <begin position="78"/>
        <end position="100"/>
    </location>
</feature>
<evidence type="ECO:0000313" key="8">
    <source>
        <dbReference type="Proteomes" id="UP000283509"/>
    </source>
</evidence>
<dbReference type="PANTHER" id="PTHR10157">
    <property type="entry name" value="DOPAMINE BETA HYDROXYLASE RELATED"/>
    <property type="match status" value="1"/>
</dbReference>
<dbReference type="GO" id="GO:0004500">
    <property type="term" value="F:dopamine beta-monooxygenase activity"/>
    <property type="evidence" value="ECO:0007669"/>
    <property type="project" value="InterPro"/>
</dbReference>
<dbReference type="InterPro" id="IPR024548">
    <property type="entry name" value="Cu2_monoox_C"/>
</dbReference>
<keyword evidence="5" id="KW-0472">Membrane</keyword>
<dbReference type="GO" id="GO:0030667">
    <property type="term" value="C:secretory granule membrane"/>
    <property type="evidence" value="ECO:0007669"/>
    <property type="project" value="TreeGrafter"/>
</dbReference>
<dbReference type="OrthoDB" id="19261at2759"/>
<evidence type="ECO:0000313" key="7">
    <source>
        <dbReference type="EMBL" id="ROT86052.1"/>
    </source>
</evidence>
<evidence type="ECO:0000256" key="2">
    <source>
        <dbReference type="ARBA" id="ARBA00023157"/>
    </source>
</evidence>
<evidence type="ECO:0000256" key="3">
    <source>
        <dbReference type="ARBA" id="ARBA00023180"/>
    </source>
</evidence>
<dbReference type="PANTHER" id="PTHR10157:SF40">
    <property type="entry name" value="MOXD1 HOMOLOG 2"/>
    <property type="match status" value="1"/>
</dbReference>
<comment type="caution">
    <text evidence="7">The sequence shown here is derived from an EMBL/GenBank/DDBJ whole genome shotgun (WGS) entry which is preliminary data.</text>
</comment>
<keyword evidence="3" id="KW-0325">Glycoprotein</keyword>
<organism evidence="7 8">
    <name type="scientific">Penaeus vannamei</name>
    <name type="common">Whiteleg shrimp</name>
    <name type="synonym">Litopenaeus vannamei</name>
    <dbReference type="NCBI Taxonomy" id="6689"/>
    <lineage>
        <taxon>Eukaryota</taxon>
        <taxon>Metazoa</taxon>
        <taxon>Ecdysozoa</taxon>
        <taxon>Arthropoda</taxon>
        <taxon>Crustacea</taxon>
        <taxon>Multicrustacea</taxon>
        <taxon>Malacostraca</taxon>
        <taxon>Eumalacostraca</taxon>
        <taxon>Eucarida</taxon>
        <taxon>Decapoda</taxon>
        <taxon>Dendrobranchiata</taxon>
        <taxon>Penaeoidea</taxon>
        <taxon>Penaeidae</taxon>
        <taxon>Penaeus</taxon>
    </lineage>
</organism>
<sequence>MCFVAAAQDRALAPSLLSREEAPGGDAPRSRPHAGAAVGDTVWEKKVVLPFLVFISPSFALWLQVVRVLHVLPPLSPLFFILCELISLSFFSSFATLLSYPLSLVRPFFSATLSLSDLSCVNSPPPPSFVLCSSPFPLYPPSFSATLPPLFILPLLRNSPLPFHLPSPPSLVLRSSPFPLYPPCPPSLVLRNSPPFHPAWTHPLLLPPGINVFAVILHTHLLGRKVRVRHLRDGRELEPIAQDNNYDFNYQEYRALNTPRTVLPVSGRCRVCGGDHLIGECTYNSRERSTITLGGFKTRDEMCLSFLFYWPRVDLSLCHSKPSLNTVLHSLGIQELSADSDPIKIRRPIELSGKTLEWRLLNYDWKNQFEYFQAATHTGTINPMCWRRGESLLPELEKMDYDYPNITEPWAPENGLQSHIEDRIENDHFEGFGVEDTGTADRELTEELLDMERELGKELANKAQDHFQEQTARPASGGGRRRGGRSWPRCACCASTASTTATAEAPARGTAERDVGETKVPIVFVFKKE</sequence>
<protein>
    <submittedName>
        <fullName evidence="7">Putative MOXD1-like 2</fullName>
    </submittedName>
</protein>
<dbReference type="GO" id="GO:0005507">
    <property type="term" value="F:copper ion binding"/>
    <property type="evidence" value="ECO:0007669"/>
    <property type="project" value="TreeGrafter"/>
</dbReference>
<dbReference type="Proteomes" id="UP000283509">
    <property type="component" value="Unassembled WGS sequence"/>
</dbReference>
<keyword evidence="5" id="KW-0812">Transmembrane</keyword>
<evidence type="ECO:0000259" key="6">
    <source>
        <dbReference type="Pfam" id="PF03712"/>
    </source>
</evidence>
<dbReference type="Pfam" id="PF03712">
    <property type="entry name" value="Cu2_monoox_C"/>
    <property type="match status" value="1"/>
</dbReference>
<dbReference type="InterPro" id="IPR000945">
    <property type="entry name" value="DBH-like"/>
</dbReference>
<dbReference type="InterPro" id="IPR014784">
    <property type="entry name" value="Cu2_ascorb_mOase-like_C"/>
</dbReference>
<gene>
    <name evidence="7" type="ORF">C7M84_014320</name>
</gene>
<reference evidence="7 8" key="1">
    <citation type="submission" date="2018-04" db="EMBL/GenBank/DDBJ databases">
        <authorList>
            <person name="Zhang X."/>
            <person name="Yuan J."/>
            <person name="Li F."/>
            <person name="Xiang J."/>
        </authorList>
    </citation>
    <scope>NUCLEOTIDE SEQUENCE [LARGE SCALE GENOMIC DNA]</scope>
    <source>
        <tissue evidence="7">Muscle</tissue>
    </source>
</reference>
<accession>A0A423UBF7</accession>
<dbReference type="FunFam" id="2.60.120.230:FF:000001">
    <property type="entry name" value="Monooxygenase, DBH-like 1"/>
    <property type="match status" value="1"/>
</dbReference>
<feature type="transmembrane region" description="Helical" evidence="5">
    <location>
        <begin position="47"/>
        <end position="66"/>
    </location>
</feature>
<feature type="domain" description="Copper type II ascorbate-dependent monooxygenase C-terminal" evidence="6">
    <location>
        <begin position="207"/>
        <end position="325"/>
    </location>
</feature>
<keyword evidence="2" id="KW-1015">Disulfide bond</keyword>
<evidence type="ECO:0000256" key="1">
    <source>
        <dbReference type="ARBA" id="ARBA00010676"/>
    </source>
</evidence>
<dbReference type="SUPFAM" id="SSF49742">
    <property type="entry name" value="PHM/PNGase F"/>
    <property type="match status" value="1"/>
</dbReference>
<keyword evidence="5" id="KW-1133">Transmembrane helix</keyword>
<dbReference type="InterPro" id="IPR008977">
    <property type="entry name" value="PHM/PNGase_F_dom_sf"/>
</dbReference>
<evidence type="ECO:0000256" key="5">
    <source>
        <dbReference type="SAM" id="Phobius"/>
    </source>
</evidence>
<dbReference type="STRING" id="6689.A0A423UBF7"/>
<dbReference type="Gene3D" id="2.60.120.230">
    <property type="match status" value="1"/>
</dbReference>
<dbReference type="GO" id="GO:0042421">
    <property type="term" value="P:norepinephrine biosynthetic process"/>
    <property type="evidence" value="ECO:0007669"/>
    <property type="project" value="TreeGrafter"/>
</dbReference>
<comment type="similarity">
    <text evidence="1">Belongs to the copper type II ascorbate-dependent monooxygenase family.</text>
</comment>
<reference evidence="7 8" key="2">
    <citation type="submission" date="2019-01" db="EMBL/GenBank/DDBJ databases">
        <title>The decoding of complex shrimp genome reveals the adaptation for benthos swimmer, frequently molting mechanism and breeding impact on genome.</title>
        <authorList>
            <person name="Sun Y."/>
            <person name="Gao Y."/>
            <person name="Yu Y."/>
        </authorList>
    </citation>
    <scope>NUCLEOTIDE SEQUENCE [LARGE SCALE GENOMIC DNA]</scope>
    <source>
        <tissue evidence="7">Muscle</tissue>
    </source>
</reference>
<proteinExistence type="inferred from homology"/>
<dbReference type="EMBL" id="QCYY01000028">
    <property type="protein sequence ID" value="ROT86052.1"/>
    <property type="molecule type" value="Genomic_DNA"/>
</dbReference>
<evidence type="ECO:0000256" key="4">
    <source>
        <dbReference type="SAM" id="MobiDB-lite"/>
    </source>
</evidence>
<dbReference type="GO" id="GO:0006589">
    <property type="term" value="P:octopamine biosynthetic process"/>
    <property type="evidence" value="ECO:0007669"/>
    <property type="project" value="TreeGrafter"/>
</dbReference>
<dbReference type="GO" id="GO:0005615">
    <property type="term" value="C:extracellular space"/>
    <property type="evidence" value="ECO:0007669"/>
    <property type="project" value="TreeGrafter"/>
</dbReference>